<evidence type="ECO:0000313" key="4">
    <source>
        <dbReference type="EMBL" id="KAI2663408.1"/>
    </source>
</evidence>
<evidence type="ECO:0000259" key="3">
    <source>
        <dbReference type="Pfam" id="PF00078"/>
    </source>
</evidence>
<dbReference type="Gene3D" id="3.30.70.270">
    <property type="match status" value="1"/>
</dbReference>
<comment type="caution">
    <text evidence="4">The sequence shown here is derived from an EMBL/GenBank/DDBJ whole genome shotgun (WGS) entry which is preliminary data.</text>
</comment>
<sequence>MSKVYPLSILEQKAMEDYTKEALKQKFQSTSPAPWIQLHRVHIFSELVLWSTYNLIQVHEGEEWKTVFITPSGHYEYLVMPYGFANSPSAIHGLMNVFWEYLDHFIFIYIYTHLCTLDIYAASKPSYSSAICTGGPIWPRMSPNSSEVARSVPSKKCLQSCPSSICSIALGFPRILSQTEVLSSFTEYGYHPQTNGQIEHKIQELGRYLWSFCHSHQHSWSYLSCAK</sequence>
<evidence type="ECO:0000256" key="1">
    <source>
        <dbReference type="ARBA" id="ARBA00010879"/>
    </source>
</evidence>
<feature type="domain" description="Reverse transcriptase" evidence="3">
    <location>
        <begin position="26"/>
        <end position="111"/>
    </location>
</feature>
<reference evidence="4 5" key="1">
    <citation type="submission" date="2022-01" db="EMBL/GenBank/DDBJ databases">
        <title>A high-quality chromosome-level genome assembly of rohu carp, Labeo rohita.</title>
        <authorList>
            <person name="Arick M.A. II"/>
            <person name="Hsu C.-Y."/>
            <person name="Magbanua Z."/>
            <person name="Pechanova O."/>
            <person name="Grover C."/>
            <person name="Miller E."/>
            <person name="Thrash A."/>
            <person name="Ezzel L."/>
            <person name="Alam S."/>
            <person name="Benzie J."/>
            <person name="Hamilton M."/>
            <person name="Karsi A."/>
            <person name="Lawrence M.L."/>
            <person name="Peterson D.G."/>
        </authorList>
    </citation>
    <scope>NUCLEOTIDE SEQUENCE [LARGE SCALE GENOMIC DNA]</scope>
    <source>
        <strain evidence="5">BAU-BD-2019</strain>
        <tissue evidence="4">Blood</tissue>
    </source>
</reference>
<dbReference type="Pfam" id="PF00078">
    <property type="entry name" value="RVT_1"/>
    <property type="match status" value="1"/>
</dbReference>
<dbReference type="SUPFAM" id="SSF56672">
    <property type="entry name" value="DNA/RNA polymerases"/>
    <property type="match status" value="1"/>
</dbReference>
<dbReference type="Gene3D" id="3.10.10.10">
    <property type="entry name" value="HIV Type 1 Reverse Transcriptase, subunit A, domain 1"/>
    <property type="match status" value="1"/>
</dbReference>
<proteinExistence type="inferred from homology"/>
<dbReference type="InterPro" id="IPR053134">
    <property type="entry name" value="RNA-dir_DNA_polymerase"/>
</dbReference>
<evidence type="ECO:0000313" key="5">
    <source>
        <dbReference type="Proteomes" id="UP000830375"/>
    </source>
</evidence>
<dbReference type="InterPro" id="IPR043502">
    <property type="entry name" value="DNA/RNA_pol_sf"/>
</dbReference>
<dbReference type="EMBL" id="JACTAM010000006">
    <property type="protein sequence ID" value="KAI2663408.1"/>
    <property type="molecule type" value="Genomic_DNA"/>
</dbReference>
<dbReference type="InterPro" id="IPR043128">
    <property type="entry name" value="Rev_trsase/Diguanyl_cyclase"/>
</dbReference>
<protein>
    <recommendedName>
        <fullName evidence="2">ribonuclease H</fullName>
        <ecNumber evidence="2">3.1.26.4</ecNumber>
    </recommendedName>
</protein>
<dbReference type="EC" id="3.1.26.4" evidence="2"/>
<evidence type="ECO:0000256" key="2">
    <source>
        <dbReference type="ARBA" id="ARBA00012180"/>
    </source>
</evidence>
<dbReference type="InterPro" id="IPR000477">
    <property type="entry name" value="RT_dom"/>
</dbReference>
<gene>
    <name evidence="4" type="ORF">H4Q32_011928</name>
</gene>
<comment type="similarity">
    <text evidence="1">Belongs to the beta type-B retroviral polymerase family. HERV class-II K(HML-2) pol subfamily.</text>
</comment>
<dbReference type="Proteomes" id="UP000830375">
    <property type="component" value="Unassembled WGS sequence"/>
</dbReference>
<keyword evidence="5" id="KW-1185">Reference proteome</keyword>
<organism evidence="4 5">
    <name type="scientific">Labeo rohita</name>
    <name type="common">Indian major carp</name>
    <name type="synonym">Cyprinus rohita</name>
    <dbReference type="NCBI Taxonomy" id="84645"/>
    <lineage>
        <taxon>Eukaryota</taxon>
        <taxon>Metazoa</taxon>
        <taxon>Chordata</taxon>
        <taxon>Craniata</taxon>
        <taxon>Vertebrata</taxon>
        <taxon>Euteleostomi</taxon>
        <taxon>Actinopterygii</taxon>
        <taxon>Neopterygii</taxon>
        <taxon>Teleostei</taxon>
        <taxon>Ostariophysi</taxon>
        <taxon>Cypriniformes</taxon>
        <taxon>Cyprinidae</taxon>
        <taxon>Labeoninae</taxon>
        <taxon>Labeonini</taxon>
        <taxon>Labeo</taxon>
    </lineage>
</organism>
<name>A0ABQ8MKQ1_LABRO</name>
<dbReference type="PANTHER" id="PTHR24559">
    <property type="entry name" value="TRANSPOSON TY3-I GAG-POL POLYPROTEIN"/>
    <property type="match status" value="1"/>
</dbReference>
<accession>A0ABQ8MKQ1</accession>
<dbReference type="PANTHER" id="PTHR24559:SF444">
    <property type="entry name" value="REVERSE TRANSCRIPTASE DOMAIN-CONTAINING PROTEIN"/>
    <property type="match status" value="1"/>
</dbReference>